<evidence type="ECO:0000313" key="11">
    <source>
        <dbReference type="EnsemblPlants" id="QL12p038514:mrna"/>
    </source>
</evidence>
<evidence type="ECO:0000256" key="9">
    <source>
        <dbReference type="PROSITE-ProRule" id="PRU10141"/>
    </source>
</evidence>
<keyword evidence="5" id="KW-0418">Kinase</keyword>
<evidence type="ECO:0000256" key="3">
    <source>
        <dbReference type="ARBA" id="ARBA00022679"/>
    </source>
</evidence>
<dbReference type="PROSITE" id="PS50011">
    <property type="entry name" value="PROTEIN_KINASE_DOM"/>
    <property type="match status" value="1"/>
</dbReference>
<feature type="binding site" evidence="9">
    <location>
        <position position="41"/>
    </location>
    <ligand>
        <name>ATP</name>
        <dbReference type="ChEBI" id="CHEBI:30616"/>
    </ligand>
</feature>
<keyword evidence="4 9" id="KW-0547">Nucleotide-binding</keyword>
<evidence type="ECO:0000256" key="6">
    <source>
        <dbReference type="ARBA" id="ARBA00022840"/>
    </source>
</evidence>
<dbReference type="InterPro" id="IPR017441">
    <property type="entry name" value="Protein_kinase_ATP_BS"/>
</dbReference>
<evidence type="ECO:0000313" key="12">
    <source>
        <dbReference type="Proteomes" id="UP000594261"/>
    </source>
</evidence>
<dbReference type="OMA" id="MIEDECM"/>
<reference evidence="11" key="2">
    <citation type="submission" date="2021-01" db="UniProtKB">
        <authorList>
            <consortium name="EnsemblPlants"/>
        </authorList>
    </citation>
    <scope>IDENTIFICATION</scope>
</reference>
<dbReference type="AlphaFoldDB" id="A0A7N2N6B0"/>
<dbReference type="GO" id="GO:0005524">
    <property type="term" value="F:ATP binding"/>
    <property type="evidence" value="ECO:0007669"/>
    <property type="project" value="UniProtKB-UniRule"/>
</dbReference>
<dbReference type="InterPro" id="IPR051420">
    <property type="entry name" value="Ser_Thr_Kinases_DiverseReg"/>
</dbReference>
<dbReference type="Gene3D" id="1.10.510.10">
    <property type="entry name" value="Transferase(Phosphotransferase) domain 1"/>
    <property type="match status" value="2"/>
</dbReference>
<evidence type="ECO:0000256" key="1">
    <source>
        <dbReference type="ARBA" id="ARBA00012513"/>
    </source>
</evidence>
<dbReference type="InterPro" id="IPR008266">
    <property type="entry name" value="Tyr_kinase_AS"/>
</dbReference>
<feature type="domain" description="Protein kinase" evidence="10">
    <location>
        <begin position="1"/>
        <end position="197"/>
    </location>
</feature>
<keyword evidence="3" id="KW-0808">Transferase</keyword>
<evidence type="ECO:0000256" key="5">
    <source>
        <dbReference type="ARBA" id="ARBA00022777"/>
    </source>
</evidence>
<keyword evidence="6 9" id="KW-0067">ATP-binding</keyword>
<evidence type="ECO:0000256" key="8">
    <source>
        <dbReference type="ARBA" id="ARBA00048679"/>
    </source>
</evidence>
<keyword evidence="2" id="KW-0723">Serine/threonine-protein kinase</keyword>
<dbReference type="PANTHER" id="PTHR48005">
    <property type="entry name" value="LEUCINE RICH REPEAT KINASE 2"/>
    <property type="match status" value="1"/>
</dbReference>
<reference evidence="11 12" key="1">
    <citation type="journal article" date="2016" name="G3 (Bethesda)">
        <title>First Draft Assembly and Annotation of the Genome of a California Endemic Oak Quercus lobata Nee (Fagaceae).</title>
        <authorList>
            <person name="Sork V.L."/>
            <person name="Fitz-Gibbon S.T."/>
            <person name="Puiu D."/>
            <person name="Crepeau M."/>
            <person name="Gugger P.F."/>
            <person name="Sherman R."/>
            <person name="Stevens K."/>
            <person name="Langley C.H."/>
            <person name="Pellegrini M."/>
            <person name="Salzberg S.L."/>
        </authorList>
    </citation>
    <scope>NUCLEOTIDE SEQUENCE [LARGE SCALE GENOMIC DNA]</scope>
    <source>
        <strain evidence="11 12">cv. SW786</strain>
    </source>
</reference>
<sequence>MYEEIIAATDNFNAIYCLGRGGYGSVYKAQLPSDDIIAVKKIHASSWVSHALAYMHHDCSSPIVHRDISSKNVLLDFDYEAHVSNFGIAKLLKQGSSNWTSLAGTYEYVAPGNHPGDFIYSALSPSTNILLKDALDQCLQPPTGQVRDELIKIVTIATACLHANPQSRPTMLMISRWLSSSIVQIPTTVSLGQLVWA</sequence>
<dbReference type="PROSITE" id="PS00107">
    <property type="entry name" value="PROTEIN_KINASE_ATP"/>
    <property type="match status" value="1"/>
</dbReference>
<dbReference type="Gramene" id="QL12p038514:mrna">
    <property type="protein sequence ID" value="QL12p038514:mrna"/>
    <property type="gene ID" value="QL12p038514"/>
</dbReference>
<dbReference type="GO" id="GO:0004674">
    <property type="term" value="F:protein serine/threonine kinase activity"/>
    <property type="evidence" value="ECO:0007669"/>
    <property type="project" value="UniProtKB-KW"/>
</dbReference>
<dbReference type="InterPro" id="IPR011009">
    <property type="entry name" value="Kinase-like_dom_sf"/>
</dbReference>
<name>A0A7N2N6B0_QUELO</name>
<organism evidence="11 12">
    <name type="scientific">Quercus lobata</name>
    <name type="common">Valley oak</name>
    <dbReference type="NCBI Taxonomy" id="97700"/>
    <lineage>
        <taxon>Eukaryota</taxon>
        <taxon>Viridiplantae</taxon>
        <taxon>Streptophyta</taxon>
        <taxon>Embryophyta</taxon>
        <taxon>Tracheophyta</taxon>
        <taxon>Spermatophyta</taxon>
        <taxon>Magnoliopsida</taxon>
        <taxon>eudicotyledons</taxon>
        <taxon>Gunneridae</taxon>
        <taxon>Pentapetalae</taxon>
        <taxon>rosids</taxon>
        <taxon>fabids</taxon>
        <taxon>Fagales</taxon>
        <taxon>Fagaceae</taxon>
        <taxon>Quercus</taxon>
    </lineage>
</organism>
<protein>
    <recommendedName>
        <fullName evidence="1">non-specific serine/threonine protein kinase</fullName>
        <ecNumber evidence="1">2.7.11.1</ecNumber>
    </recommendedName>
</protein>
<dbReference type="Proteomes" id="UP000594261">
    <property type="component" value="Chromosome 12"/>
</dbReference>
<dbReference type="EC" id="2.7.11.1" evidence="1"/>
<dbReference type="PROSITE" id="PS00109">
    <property type="entry name" value="PROTEIN_KINASE_TYR"/>
    <property type="match status" value="1"/>
</dbReference>
<dbReference type="EnsemblPlants" id="QL12p038514:mrna">
    <property type="protein sequence ID" value="QL12p038514:mrna"/>
    <property type="gene ID" value="QL12p038514"/>
</dbReference>
<dbReference type="InParanoid" id="A0A7N2N6B0"/>
<dbReference type="Pfam" id="PF00069">
    <property type="entry name" value="Pkinase"/>
    <property type="match status" value="1"/>
</dbReference>
<dbReference type="PANTHER" id="PTHR48005:SF70">
    <property type="entry name" value="MDIS1-INTERACTING RECEPTOR LIKE KINASE 2-LIKE"/>
    <property type="match status" value="1"/>
</dbReference>
<evidence type="ECO:0000256" key="4">
    <source>
        <dbReference type="ARBA" id="ARBA00022741"/>
    </source>
</evidence>
<proteinExistence type="predicted"/>
<dbReference type="InterPro" id="IPR000719">
    <property type="entry name" value="Prot_kinase_dom"/>
</dbReference>
<keyword evidence="12" id="KW-1185">Reference proteome</keyword>
<dbReference type="EMBL" id="LRBV02000012">
    <property type="status" value="NOT_ANNOTATED_CDS"/>
    <property type="molecule type" value="Genomic_DNA"/>
</dbReference>
<evidence type="ECO:0000256" key="2">
    <source>
        <dbReference type="ARBA" id="ARBA00022527"/>
    </source>
</evidence>
<evidence type="ECO:0000259" key="10">
    <source>
        <dbReference type="PROSITE" id="PS50011"/>
    </source>
</evidence>
<accession>A0A7N2N6B0</accession>
<comment type="catalytic activity">
    <reaction evidence="7">
        <text>L-threonyl-[protein] + ATP = O-phospho-L-threonyl-[protein] + ADP + H(+)</text>
        <dbReference type="Rhea" id="RHEA:46608"/>
        <dbReference type="Rhea" id="RHEA-COMP:11060"/>
        <dbReference type="Rhea" id="RHEA-COMP:11605"/>
        <dbReference type="ChEBI" id="CHEBI:15378"/>
        <dbReference type="ChEBI" id="CHEBI:30013"/>
        <dbReference type="ChEBI" id="CHEBI:30616"/>
        <dbReference type="ChEBI" id="CHEBI:61977"/>
        <dbReference type="ChEBI" id="CHEBI:456216"/>
        <dbReference type="EC" id="2.7.11.1"/>
    </reaction>
</comment>
<comment type="catalytic activity">
    <reaction evidence="8">
        <text>L-seryl-[protein] + ATP = O-phospho-L-seryl-[protein] + ADP + H(+)</text>
        <dbReference type="Rhea" id="RHEA:17989"/>
        <dbReference type="Rhea" id="RHEA-COMP:9863"/>
        <dbReference type="Rhea" id="RHEA-COMP:11604"/>
        <dbReference type="ChEBI" id="CHEBI:15378"/>
        <dbReference type="ChEBI" id="CHEBI:29999"/>
        <dbReference type="ChEBI" id="CHEBI:30616"/>
        <dbReference type="ChEBI" id="CHEBI:83421"/>
        <dbReference type="ChEBI" id="CHEBI:456216"/>
        <dbReference type="EC" id="2.7.11.1"/>
    </reaction>
</comment>
<evidence type="ECO:0000256" key="7">
    <source>
        <dbReference type="ARBA" id="ARBA00047899"/>
    </source>
</evidence>
<dbReference type="SUPFAM" id="SSF56112">
    <property type="entry name" value="Protein kinase-like (PK-like)"/>
    <property type="match status" value="1"/>
</dbReference>